<dbReference type="Gene3D" id="2.40.160.210">
    <property type="entry name" value="Acyl-CoA thioesterase, double hotdog domain"/>
    <property type="match status" value="1"/>
</dbReference>
<evidence type="ECO:0000259" key="1">
    <source>
        <dbReference type="Pfam" id="PF20789"/>
    </source>
</evidence>
<dbReference type="Pfam" id="PF20789">
    <property type="entry name" value="4HBT_3C"/>
    <property type="match status" value="1"/>
</dbReference>
<dbReference type="InterPro" id="IPR049450">
    <property type="entry name" value="ACOT8-like_C"/>
</dbReference>
<name>A0A6J6ZWL3_9ZZZZ</name>
<protein>
    <submittedName>
        <fullName evidence="2">Unannotated protein</fullName>
    </submittedName>
</protein>
<accession>A0A6J6ZWL3</accession>
<dbReference type="InterPro" id="IPR042171">
    <property type="entry name" value="Acyl-CoA_hotdog"/>
</dbReference>
<reference evidence="2" key="1">
    <citation type="submission" date="2020-05" db="EMBL/GenBank/DDBJ databases">
        <authorList>
            <person name="Chiriac C."/>
            <person name="Salcher M."/>
            <person name="Ghai R."/>
            <person name="Kavagutti S V."/>
        </authorList>
    </citation>
    <scope>NUCLEOTIDE SEQUENCE</scope>
</reference>
<dbReference type="AlphaFoldDB" id="A0A6J6ZWL3"/>
<dbReference type="InterPro" id="IPR052389">
    <property type="entry name" value="Sec_Metab_Biosynth-Assoc"/>
</dbReference>
<organism evidence="2">
    <name type="scientific">freshwater metagenome</name>
    <dbReference type="NCBI Taxonomy" id="449393"/>
    <lineage>
        <taxon>unclassified sequences</taxon>
        <taxon>metagenomes</taxon>
        <taxon>ecological metagenomes</taxon>
    </lineage>
</organism>
<dbReference type="SUPFAM" id="SSF54637">
    <property type="entry name" value="Thioesterase/thiol ester dehydrase-isomerase"/>
    <property type="match status" value="1"/>
</dbReference>
<dbReference type="EMBL" id="CAFAAL010000319">
    <property type="protein sequence ID" value="CAB4824922.1"/>
    <property type="molecule type" value="Genomic_DNA"/>
</dbReference>
<dbReference type="PANTHER" id="PTHR38110">
    <property type="entry name" value="CHROMOSOME 23, WHOLE GENOME SHOTGUN SEQUENCE"/>
    <property type="match status" value="1"/>
</dbReference>
<proteinExistence type="predicted"/>
<gene>
    <name evidence="2" type="ORF">UFOPK3004_02055</name>
</gene>
<dbReference type="InterPro" id="IPR029069">
    <property type="entry name" value="HotDog_dom_sf"/>
</dbReference>
<dbReference type="PANTHER" id="PTHR38110:SF1">
    <property type="entry name" value="THIOESTERASE DOMAIN-CONTAINING PROTEIN"/>
    <property type="match status" value="1"/>
</dbReference>
<evidence type="ECO:0000313" key="2">
    <source>
        <dbReference type="EMBL" id="CAB4824922.1"/>
    </source>
</evidence>
<sequence>MDEHPTFPPRGLLPFSQCVGMAESAVDNFAYIHGRLGTRIHPGDVHFREGVKSGQALIRGWFAFNDERPIDTRALLLASDAFPPSVFNLDLPTAWVPTIELTVHTRAIPAPGPVACIFSTRYIQNGLLEEDGEMWDSNGVLVAQSRQLALAPRQ</sequence>
<feature type="domain" description="Acyl-CoA thioesterase-like C-terminal" evidence="1">
    <location>
        <begin position="24"/>
        <end position="150"/>
    </location>
</feature>